<dbReference type="GO" id="GO:0016832">
    <property type="term" value="F:aldehyde-lyase activity"/>
    <property type="evidence" value="ECO:0007669"/>
    <property type="project" value="TreeGrafter"/>
</dbReference>
<dbReference type="AlphaFoldDB" id="A0A2G6K710"/>
<dbReference type="InterPro" id="IPR015813">
    <property type="entry name" value="Pyrv/PenolPyrv_kinase-like_dom"/>
</dbReference>
<dbReference type="EMBL" id="PDSK01000145">
    <property type="protein sequence ID" value="PIE31453.1"/>
    <property type="molecule type" value="Genomic_DNA"/>
</dbReference>
<evidence type="ECO:0000313" key="6">
    <source>
        <dbReference type="Proteomes" id="UP000230821"/>
    </source>
</evidence>
<reference evidence="5 6" key="1">
    <citation type="submission" date="2017-10" db="EMBL/GenBank/DDBJ databases">
        <title>Novel microbial diversity and functional potential in the marine mammal oral microbiome.</title>
        <authorList>
            <person name="Dudek N.K."/>
            <person name="Sun C.L."/>
            <person name="Burstein D."/>
            <person name="Kantor R.S."/>
            <person name="Aliaga Goltsman D.S."/>
            <person name="Bik E.M."/>
            <person name="Thomas B.C."/>
            <person name="Banfield J.F."/>
            <person name="Relman D.A."/>
        </authorList>
    </citation>
    <scope>NUCLEOTIDE SEQUENCE [LARGE SCALE GENOMIC DNA]</scope>
    <source>
        <strain evidence="5">DOLJORAL78_47_16</strain>
    </source>
</reference>
<dbReference type="InterPro" id="IPR050251">
    <property type="entry name" value="HpcH-HpaI_aldolase"/>
</dbReference>
<evidence type="ECO:0000313" key="5">
    <source>
        <dbReference type="EMBL" id="PIE31453.1"/>
    </source>
</evidence>
<dbReference type="SUPFAM" id="SSF51621">
    <property type="entry name" value="Phosphoenolpyruvate/pyruvate domain"/>
    <property type="match status" value="1"/>
</dbReference>
<evidence type="ECO:0000256" key="2">
    <source>
        <dbReference type="ARBA" id="ARBA00022723"/>
    </source>
</evidence>
<keyword evidence="3" id="KW-0456">Lyase</keyword>
<keyword evidence="2" id="KW-0479">Metal-binding</keyword>
<dbReference type="InterPro" id="IPR040442">
    <property type="entry name" value="Pyrv_kinase-like_dom_sf"/>
</dbReference>
<gene>
    <name evidence="5" type="ORF">CSA56_18180</name>
</gene>
<sequence length="258" mass="28291">MKNRTKQRLKEGKHTCGLWLILGSDMVAEAMAQVGFDWLCIDTEHGAGDFQETRAQLQSIATSSTTPIVRPAVNDFTMIKKALDIGAHGLIVPWVNTKEEAEAVVQACKYPPDGLRGYAGGIRADRFGADTDYLHTANEELLIAIQIETREAVQNIEEIVQVPGIDVIFIGPWDLSFSLGCPLDFDHPDHRAAMQRIETAAKAAGKVLGTVTGDLNDLATYYERGYQFVAIGLDTGLLINAAKAQLHNVRDVLNRELC</sequence>
<evidence type="ECO:0000256" key="1">
    <source>
        <dbReference type="ARBA" id="ARBA00005568"/>
    </source>
</evidence>
<organism evidence="5 6">
    <name type="scientific">candidate division KSB3 bacterium</name>
    <dbReference type="NCBI Taxonomy" id="2044937"/>
    <lineage>
        <taxon>Bacteria</taxon>
        <taxon>candidate division KSB3</taxon>
    </lineage>
</organism>
<name>A0A2G6K710_9BACT</name>
<dbReference type="Proteomes" id="UP000230821">
    <property type="component" value="Unassembled WGS sequence"/>
</dbReference>
<dbReference type="InterPro" id="IPR005000">
    <property type="entry name" value="Aldolase/citrate-lyase_domain"/>
</dbReference>
<proteinExistence type="inferred from homology"/>
<dbReference type="Pfam" id="PF03328">
    <property type="entry name" value="HpcH_HpaI"/>
    <property type="match status" value="1"/>
</dbReference>
<evidence type="ECO:0000259" key="4">
    <source>
        <dbReference type="Pfam" id="PF03328"/>
    </source>
</evidence>
<dbReference type="Gene3D" id="3.20.20.60">
    <property type="entry name" value="Phosphoenolpyruvate-binding domains"/>
    <property type="match status" value="1"/>
</dbReference>
<accession>A0A2G6K710</accession>
<dbReference type="PANTHER" id="PTHR30502">
    <property type="entry name" value="2-KETO-3-DEOXY-L-RHAMNONATE ALDOLASE"/>
    <property type="match status" value="1"/>
</dbReference>
<dbReference type="PANTHER" id="PTHR30502:SF0">
    <property type="entry name" value="PHOSPHOENOLPYRUVATE CARBOXYLASE FAMILY PROTEIN"/>
    <property type="match status" value="1"/>
</dbReference>
<comment type="caution">
    <text evidence="5">The sequence shown here is derived from an EMBL/GenBank/DDBJ whole genome shotgun (WGS) entry which is preliminary data.</text>
</comment>
<comment type="similarity">
    <text evidence="1">Belongs to the HpcH/HpaI aldolase family.</text>
</comment>
<dbReference type="GO" id="GO:0005737">
    <property type="term" value="C:cytoplasm"/>
    <property type="evidence" value="ECO:0007669"/>
    <property type="project" value="TreeGrafter"/>
</dbReference>
<dbReference type="GO" id="GO:0046872">
    <property type="term" value="F:metal ion binding"/>
    <property type="evidence" value="ECO:0007669"/>
    <property type="project" value="UniProtKB-KW"/>
</dbReference>
<feature type="domain" description="HpcH/HpaI aldolase/citrate lyase" evidence="4">
    <location>
        <begin position="17"/>
        <end position="241"/>
    </location>
</feature>
<evidence type="ECO:0000256" key="3">
    <source>
        <dbReference type="ARBA" id="ARBA00023239"/>
    </source>
</evidence>
<protein>
    <recommendedName>
        <fullName evidence="4">HpcH/HpaI aldolase/citrate lyase domain-containing protein</fullName>
    </recommendedName>
</protein>